<dbReference type="AlphaFoldDB" id="A0A9P3HFL8"/>
<evidence type="ECO:0000313" key="1">
    <source>
        <dbReference type="EMBL" id="GJJ75794.1"/>
    </source>
</evidence>
<dbReference type="EMBL" id="BQFW01000011">
    <property type="protein sequence ID" value="GJJ75794.1"/>
    <property type="molecule type" value="Genomic_DNA"/>
</dbReference>
<proteinExistence type="predicted"/>
<comment type="caution">
    <text evidence="1">The sequence shown here is derived from an EMBL/GenBank/DDBJ whole genome shotgun (WGS) entry which is preliminary data.</text>
</comment>
<protein>
    <submittedName>
        <fullName evidence="1">Uncharacterized protein</fullName>
    </submittedName>
</protein>
<evidence type="ECO:0000313" key="2">
    <source>
        <dbReference type="Proteomes" id="UP000827284"/>
    </source>
</evidence>
<organism evidence="1 2">
    <name type="scientific">Entomortierella parvispora</name>
    <dbReference type="NCBI Taxonomy" id="205924"/>
    <lineage>
        <taxon>Eukaryota</taxon>
        <taxon>Fungi</taxon>
        <taxon>Fungi incertae sedis</taxon>
        <taxon>Mucoromycota</taxon>
        <taxon>Mortierellomycotina</taxon>
        <taxon>Mortierellomycetes</taxon>
        <taxon>Mortierellales</taxon>
        <taxon>Mortierellaceae</taxon>
        <taxon>Entomortierella</taxon>
    </lineage>
</organism>
<reference evidence="1" key="2">
    <citation type="journal article" date="2022" name="Microbiol. Resour. Announc.">
        <title>Whole-Genome Sequence of Entomortierella parvispora E1425, a Mucoromycotan Fungus Associated with Burkholderiaceae-Related Endosymbiotic Bacteria.</title>
        <authorList>
            <person name="Herlambang A."/>
            <person name="Guo Y."/>
            <person name="Takashima Y."/>
            <person name="Narisawa K."/>
            <person name="Ohta H."/>
            <person name="Nishizawa T."/>
        </authorList>
    </citation>
    <scope>NUCLEOTIDE SEQUENCE</scope>
    <source>
        <strain evidence="1">E1425</strain>
    </source>
</reference>
<reference evidence="1" key="1">
    <citation type="submission" date="2021-11" db="EMBL/GenBank/DDBJ databases">
        <authorList>
            <person name="Herlambang A."/>
            <person name="Guo Y."/>
            <person name="Takashima Y."/>
            <person name="Nishizawa T."/>
        </authorList>
    </citation>
    <scope>NUCLEOTIDE SEQUENCE</scope>
    <source>
        <strain evidence="1">E1425</strain>
    </source>
</reference>
<gene>
    <name evidence="1" type="ORF">EMPS_08152</name>
</gene>
<sequence>MAVALLLVLATTKAAPTPEGIRRIDNTLDDFRLQLCGDMNSTTIIHGTYVEVECNRNNSIHTPVDDEEHEIQTFLWIHTDEGSYGVNAGFDAANHGMLLSNGKPLTFNNYQYGGGIATSSGMVRGIYLNAFSDALDARVLETTPRVCTHDSHFCFDLRNYACHFYAASRLWTEQCLGLPVLKKKVLHSDSFPGFGL</sequence>
<dbReference type="Proteomes" id="UP000827284">
    <property type="component" value="Unassembled WGS sequence"/>
</dbReference>
<accession>A0A9P3HFL8</accession>
<keyword evidence="2" id="KW-1185">Reference proteome</keyword>
<name>A0A9P3HFL8_9FUNG</name>